<gene>
    <name evidence="3" type="ORF">JMJ54_14495</name>
</gene>
<proteinExistence type="predicted"/>
<keyword evidence="4" id="KW-1185">Reference proteome</keyword>
<sequence length="246" mass="28461">MSAQAVYLGALRRAYFSDHSVLFYGVLSVCCAAAAVTQLPWSQSLLCFFIGWCLYLPEEYFSHVVVFHGRIPRNAFLYRLLYRLHLGHHDKPRRLDLLFTPVWYTLPALLLNVVLFYWVSGDVWQAAALSAGLMAGYLMFEWWHLIVHSPYEPGPVLRYIRQQHMGHHHWNEKRWFTITPAALVFDVVCQTGGKVHDAPRSKNPPTAGLDEDDARLVRARDHYRFSSDWNENESAIWQLVGQQSSQ</sequence>
<organism evidence="3 4">
    <name type="scientific">Jeongeupia naejangsanensis</name>
    <dbReference type="NCBI Taxonomy" id="613195"/>
    <lineage>
        <taxon>Bacteria</taxon>
        <taxon>Pseudomonadati</taxon>
        <taxon>Pseudomonadota</taxon>
        <taxon>Betaproteobacteria</taxon>
        <taxon>Neisseriales</taxon>
        <taxon>Chitinibacteraceae</taxon>
        <taxon>Jeongeupia</taxon>
    </lineage>
</organism>
<dbReference type="RefSeq" id="WP_203539273.1">
    <property type="nucleotide sequence ID" value="NZ_JAESND010000008.1"/>
</dbReference>
<accession>A0ABS2BN42</accession>
<keyword evidence="2" id="KW-1133">Transmembrane helix</keyword>
<name>A0ABS2BN42_9NEIS</name>
<protein>
    <recommendedName>
        <fullName evidence="5">Fatty acid hydroxylase domain-containing protein</fullName>
    </recommendedName>
</protein>
<evidence type="ECO:0000313" key="4">
    <source>
        <dbReference type="Proteomes" id="UP000809431"/>
    </source>
</evidence>
<keyword evidence="2" id="KW-0472">Membrane</keyword>
<dbReference type="Proteomes" id="UP000809431">
    <property type="component" value="Unassembled WGS sequence"/>
</dbReference>
<evidence type="ECO:0000256" key="1">
    <source>
        <dbReference type="SAM" id="MobiDB-lite"/>
    </source>
</evidence>
<dbReference type="EMBL" id="JAESND010000008">
    <property type="protein sequence ID" value="MBM3117042.1"/>
    <property type="molecule type" value="Genomic_DNA"/>
</dbReference>
<keyword evidence="2" id="KW-0812">Transmembrane</keyword>
<feature type="transmembrane region" description="Helical" evidence="2">
    <location>
        <begin position="21"/>
        <end position="41"/>
    </location>
</feature>
<comment type="caution">
    <text evidence="3">The sequence shown here is derived from an EMBL/GenBank/DDBJ whole genome shotgun (WGS) entry which is preliminary data.</text>
</comment>
<feature type="transmembrane region" description="Helical" evidence="2">
    <location>
        <begin position="102"/>
        <end position="120"/>
    </location>
</feature>
<evidence type="ECO:0000313" key="3">
    <source>
        <dbReference type="EMBL" id="MBM3117042.1"/>
    </source>
</evidence>
<evidence type="ECO:0008006" key="5">
    <source>
        <dbReference type="Google" id="ProtNLM"/>
    </source>
</evidence>
<evidence type="ECO:0000256" key="2">
    <source>
        <dbReference type="SAM" id="Phobius"/>
    </source>
</evidence>
<reference evidence="3 4" key="1">
    <citation type="submission" date="2021-01" db="EMBL/GenBank/DDBJ databases">
        <title>Draft Genome Sequence and Polyhydroxyalkanoate Biosynthetic Potential of Jeongeupia naejangsanensis Type Strain DSM 24253.</title>
        <authorList>
            <person name="Turrini P."/>
            <person name="Artuso I."/>
            <person name="Lugli G.A."/>
            <person name="Frangipani E."/>
            <person name="Ventura M."/>
            <person name="Visca P."/>
        </authorList>
    </citation>
    <scope>NUCLEOTIDE SEQUENCE [LARGE SCALE GENOMIC DNA]</scope>
    <source>
        <strain evidence="3 4">DSM 24253</strain>
    </source>
</reference>
<feature type="region of interest" description="Disordered" evidence="1">
    <location>
        <begin position="193"/>
        <end position="214"/>
    </location>
</feature>
<feature type="transmembrane region" description="Helical" evidence="2">
    <location>
        <begin position="126"/>
        <end position="143"/>
    </location>
</feature>